<evidence type="ECO:0000256" key="3">
    <source>
        <dbReference type="ARBA" id="ARBA00022989"/>
    </source>
</evidence>
<dbReference type="GO" id="GO:0016020">
    <property type="term" value="C:membrane"/>
    <property type="evidence" value="ECO:0007669"/>
    <property type="project" value="UniProtKB-SubCell"/>
</dbReference>
<feature type="transmembrane region" description="Helical" evidence="6">
    <location>
        <begin position="207"/>
        <end position="225"/>
    </location>
</feature>
<name>A0A0W0F8Z5_MONRR</name>
<evidence type="ECO:0000256" key="2">
    <source>
        <dbReference type="ARBA" id="ARBA00022692"/>
    </source>
</evidence>
<dbReference type="InterPro" id="IPR059112">
    <property type="entry name" value="CysZ/EI24"/>
</dbReference>
<evidence type="ECO:0000256" key="5">
    <source>
        <dbReference type="SAM" id="MobiDB-lite"/>
    </source>
</evidence>
<comment type="subcellular location">
    <subcellularLocation>
        <location evidence="1">Membrane</location>
        <topology evidence="1">Multi-pass membrane protein</topology>
    </subcellularLocation>
</comment>
<reference evidence="7 8" key="1">
    <citation type="submission" date="2015-12" db="EMBL/GenBank/DDBJ databases">
        <title>Draft genome sequence of Moniliophthora roreri, the causal agent of frosty pod rot of cacao.</title>
        <authorList>
            <person name="Aime M.C."/>
            <person name="Diaz-Valderrama J.R."/>
            <person name="Kijpornyongpan T."/>
            <person name="Phillips-Mora W."/>
        </authorList>
    </citation>
    <scope>NUCLEOTIDE SEQUENCE [LARGE SCALE GENOMIC DNA]</scope>
    <source>
        <strain evidence="7 8">MCA 2952</strain>
    </source>
</reference>
<evidence type="ECO:0000256" key="6">
    <source>
        <dbReference type="SAM" id="Phobius"/>
    </source>
</evidence>
<dbReference type="PANTHER" id="PTHR21389:SF0">
    <property type="entry name" value="ETOPOSIDE-INDUCED PROTEIN 2.4 HOMOLOG"/>
    <property type="match status" value="1"/>
</dbReference>
<evidence type="ECO:0000256" key="1">
    <source>
        <dbReference type="ARBA" id="ARBA00004141"/>
    </source>
</evidence>
<feature type="transmembrane region" description="Helical" evidence="6">
    <location>
        <begin position="145"/>
        <end position="167"/>
    </location>
</feature>
<accession>A0A0W0F8Z5</accession>
<evidence type="ECO:0000313" key="8">
    <source>
        <dbReference type="Proteomes" id="UP000054988"/>
    </source>
</evidence>
<keyword evidence="3 6" id="KW-1133">Transmembrane helix</keyword>
<dbReference type="EMBL" id="LATX01002203">
    <property type="protein sequence ID" value="KTB32794.1"/>
    <property type="molecule type" value="Genomic_DNA"/>
</dbReference>
<dbReference type="PANTHER" id="PTHR21389">
    <property type="entry name" value="P53 INDUCED PROTEIN"/>
    <property type="match status" value="1"/>
</dbReference>
<comment type="caution">
    <text evidence="7">The sequence shown here is derived from an EMBL/GenBank/DDBJ whole genome shotgun (WGS) entry which is preliminary data.</text>
</comment>
<gene>
    <name evidence="7" type="ORF">WG66_14597</name>
</gene>
<protein>
    <submittedName>
        <fullName evidence="7">Uncharacterized protein</fullName>
    </submittedName>
</protein>
<sequence length="352" mass="39928">MSARSLYPSFLSVQDSLVLQLRWAWHGFKDAFRWDVVVSVAGDPEIRANIYKSLLLNSLSLTSIYTFDLFLKPLMKGQTKWLHRNVGWFYQALWLFPVIGLSFYLNSLWCSVIAKRTFMLQHGNRASADQPSTYTGMIKAIATSAYRVIMVFTSVLVSFGLGNIPYIGPVLGFFFLCWVDSYYCFEFVWIARGLSLSSRVRHLEERWAYYLAFGMPTAALCTFGSGLANGAIFALVFPLFVIMAMHARPLPNDPYSPLLSLPHRSNEQSDVVRHPSPFIPIRLPIFALVMYLNDWIVRVFSIGGARPGRSRALSDTTNTESMEEGSGIHNESIPLQPRATKDRLKLGRRKLD</sequence>
<proteinExistence type="predicted"/>
<organism evidence="7 8">
    <name type="scientific">Moniliophthora roreri</name>
    <name type="common">Frosty pod rot fungus</name>
    <name type="synonym">Monilia roreri</name>
    <dbReference type="NCBI Taxonomy" id="221103"/>
    <lineage>
        <taxon>Eukaryota</taxon>
        <taxon>Fungi</taxon>
        <taxon>Dikarya</taxon>
        <taxon>Basidiomycota</taxon>
        <taxon>Agaricomycotina</taxon>
        <taxon>Agaricomycetes</taxon>
        <taxon>Agaricomycetidae</taxon>
        <taxon>Agaricales</taxon>
        <taxon>Marasmiineae</taxon>
        <taxon>Marasmiaceae</taxon>
        <taxon>Moniliophthora</taxon>
    </lineage>
</organism>
<evidence type="ECO:0000313" key="7">
    <source>
        <dbReference type="EMBL" id="KTB32794.1"/>
    </source>
</evidence>
<dbReference type="Proteomes" id="UP000054988">
    <property type="component" value="Unassembled WGS sequence"/>
</dbReference>
<feature type="region of interest" description="Disordered" evidence="5">
    <location>
        <begin position="308"/>
        <end position="352"/>
    </location>
</feature>
<dbReference type="Pfam" id="PF07264">
    <property type="entry name" value="EI24"/>
    <property type="match status" value="1"/>
</dbReference>
<feature type="compositionally biased region" description="Basic and acidic residues" evidence="5">
    <location>
        <begin position="339"/>
        <end position="352"/>
    </location>
</feature>
<keyword evidence="2 6" id="KW-0812">Transmembrane</keyword>
<feature type="transmembrane region" description="Helical" evidence="6">
    <location>
        <begin position="91"/>
        <end position="114"/>
    </location>
</feature>
<dbReference type="AlphaFoldDB" id="A0A0W0F8Z5"/>
<feature type="transmembrane region" description="Helical" evidence="6">
    <location>
        <begin position="173"/>
        <end position="195"/>
    </location>
</feature>
<feature type="transmembrane region" description="Helical" evidence="6">
    <location>
        <begin position="54"/>
        <end position="71"/>
    </location>
</feature>
<dbReference type="eggNOG" id="KOG3966">
    <property type="taxonomic scope" value="Eukaryota"/>
</dbReference>
<dbReference type="GO" id="GO:0016236">
    <property type="term" value="P:macroautophagy"/>
    <property type="evidence" value="ECO:0007669"/>
    <property type="project" value="TreeGrafter"/>
</dbReference>
<keyword evidence="4 6" id="KW-0472">Membrane</keyword>
<evidence type="ECO:0000256" key="4">
    <source>
        <dbReference type="ARBA" id="ARBA00023136"/>
    </source>
</evidence>
<dbReference type="GO" id="GO:0005783">
    <property type="term" value="C:endoplasmic reticulum"/>
    <property type="evidence" value="ECO:0007669"/>
    <property type="project" value="TreeGrafter"/>
</dbReference>